<organism evidence="2 3">
    <name type="scientific">Alteromonas stellipolaris</name>
    <dbReference type="NCBI Taxonomy" id="233316"/>
    <lineage>
        <taxon>Bacteria</taxon>
        <taxon>Pseudomonadati</taxon>
        <taxon>Pseudomonadota</taxon>
        <taxon>Gammaproteobacteria</taxon>
        <taxon>Alteromonadales</taxon>
        <taxon>Alteromonadaceae</taxon>
        <taxon>Alteromonas/Salinimonas group</taxon>
        <taxon>Alteromonas</taxon>
    </lineage>
</organism>
<feature type="domain" description="Polysaccharide pyruvyl transferase" evidence="1">
    <location>
        <begin position="35"/>
        <end position="312"/>
    </location>
</feature>
<dbReference type="RefSeq" id="WP_057795845.1">
    <property type="nucleotide sequence ID" value="NZ_CP013926.1"/>
</dbReference>
<protein>
    <recommendedName>
        <fullName evidence="1">Polysaccharide pyruvyl transferase domain-containing protein</fullName>
    </recommendedName>
</protein>
<dbReference type="EMBL" id="CP013926">
    <property type="protein sequence ID" value="AMJ75779.1"/>
    <property type="molecule type" value="Genomic_DNA"/>
</dbReference>
<evidence type="ECO:0000313" key="2">
    <source>
        <dbReference type="EMBL" id="AMJ75779.1"/>
    </source>
</evidence>
<sequence>MKIGIITNLIHIDRFVKSEMAFADSKRWMSATGGNTGNTAFVEGVKKIIKADVVREVHWGDNPEQVKNAYDMLVICCANQIGAHVDLGTWADRLKAFDLPTMFIGLGAQSNNVGTHPEIPEGTKRLLALTKELRVDSSVSNIITRGSFTSEVIETCGVDSNPFGCPSQFISTELNVGQKCLEHQASTKHFRVLTAAGNPWHPSYVLEKTLVELVNQYQGDYVIQHPESLIKLCLNEGSTIDSKQQERLKTVYNSLGDWETITSWFKSHGVLFADAQNWMHYSKRFSLAVGPRYHGVALPIQAGVPGKVIAIDSRTEELSSTTGIPFVRYKDVENSTSEELINWCKWTSEDAEYYDSVRARNAGHYVQFLSKNKLEYASSLDALATQSSITPE</sequence>
<keyword evidence="3" id="KW-1185">Reference proteome</keyword>
<evidence type="ECO:0000259" key="1">
    <source>
        <dbReference type="Pfam" id="PF04230"/>
    </source>
</evidence>
<gene>
    <name evidence="2" type="ORF">AVL57_18520</name>
</gene>
<evidence type="ECO:0000313" key="3">
    <source>
        <dbReference type="Proteomes" id="UP000056750"/>
    </source>
</evidence>
<reference evidence="2 3" key="1">
    <citation type="submission" date="2015-12" db="EMBL/GenBank/DDBJ databases">
        <title>Intraspecies pangenome expansion in the marine bacterium Alteromonas.</title>
        <authorList>
            <person name="Lopez-Perez M."/>
            <person name="Rodriguez-Valera F."/>
        </authorList>
    </citation>
    <scope>NUCLEOTIDE SEQUENCE [LARGE SCALE GENOMIC DNA]</scope>
    <source>
        <strain evidence="2 3">LMG 21861</strain>
    </source>
</reference>
<name>A0ABM5YNH8_9ALTE</name>
<dbReference type="Proteomes" id="UP000056750">
    <property type="component" value="Chromosome"/>
</dbReference>
<dbReference type="Pfam" id="PF04230">
    <property type="entry name" value="PS_pyruv_trans"/>
    <property type="match status" value="1"/>
</dbReference>
<accession>A0ABM5YNH8</accession>
<dbReference type="InterPro" id="IPR007345">
    <property type="entry name" value="Polysacch_pyruvyl_Trfase"/>
</dbReference>
<proteinExistence type="predicted"/>